<evidence type="ECO:0000313" key="5">
    <source>
        <dbReference type="Proteomes" id="UP000618445"/>
    </source>
</evidence>
<feature type="domain" description="Class II aldolase/adducin N-terminal" evidence="3">
    <location>
        <begin position="19"/>
        <end position="220"/>
    </location>
</feature>
<dbReference type="SUPFAM" id="SSF51735">
    <property type="entry name" value="NAD(P)-binding Rossmann-fold domains"/>
    <property type="match status" value="1"/>
</dbReference>
<gene>
    <name evidence="4" type="ORF">H6G05_18330</name>
</gene>
<evidence type="ECO:0000256" key="2">
    <source>
        <dbReference type="ARBA" id="ARBA00023002"/>
    </source>
</evidence>
<dbReference type="PANTHER" id="PTHR24321:SF14">
    <property type="entry name" value="SHORT-CHAIN TYPE DEHYDROGENASE_REDUCTASE BLR2146-RELATED"/>
    <property type="match status" value="1"/>
</dbReference>
<sequence length="657" mass="71518">MKSLWSDREAAEYKTDLGLRVYTSRLLGRDPSLVLHGGGNTSVKICEKNIVGEEEEILYVKGSGWDLETIAEAGFAPVRMAHLLKLAKLQVLSDSQMVNELKTQMTKASAPAPSVETILHASLPYKFVDHTHADAVISVTNTTNGWERIQEIYGDDVVIIPYVMPGFDLARVCAEKFATEKSDRTIGMVLMNHGIFSFGETAQESYERMIALVDRAEAYLNNHQAWEISPPASLIRERKARLEISKLRSEVAQVTGFPVVLSSHTDEKSLAFAQREDVNIISQQGCATPDHVIRTKRLPLVGRDVKAYAESYRAYFAEEAPKSAQPVTILDPAPRVIIDHQLGLVTVGKSAKEAKIVADIYDHTMEIIQRSQLLGGYQALPASDIFAVEYWELEQAKLKKGGSSPAFMGEIALVTGAASGIGKACVDSLLKRGAAVVGLDINPAIEKLYDRPDFVGITCDVSDESAIATSLDQAVKAFGGLDILILNAGIFPSGCRIENLDTATWQKVMQINLEANLVLMREAYPLLKLAPNGGRVVAIGSKNVPAPGPAAAAYSASKAALTQLMRVAALEWSSDRIRINTLHPNAVFDTGIWTEEVLTSRAQHYGLTIEEYKTNNLLKVEVTSRHVAELAAEMCGALFACTTAAQVPIDGGNDRVI</sequence>
<dbReference type="NCBIfam" id="NF006196">
    <property type="entry name" value="PRK08324.2-4"/>
    <property type="match status" value="1"/>
</dbReference>
<keyword evidence="2" id="KW-0560">Oxidoreductase</keyword>
<keyword evidence="5" id="KW-1185">Reference proteome</keyword>
<evidence type="ECO:0000256" key="1">
    <source>
        <dbReference type="ARBA" id="ARBA00006484"/>
    </source>
</evidence>
<dbReference type="EMBL" id="JACJQY010000035">
    <property type="protein sequence ID" value="MBD2318797.1"/>
    <property type="molecule type" value="Genomic_DNA"/>
</dbReference>
<reference evidence="4 5" key="1">
    <citation type="journal article" date="2020" name="ISME J.">
        <title>Comparative genomics reveals insights into cyanobacterial evolution and habitat adaptation.</title>
        <authorList>
            <person name="Chen M.Y."/>
            <person name="Teng W.K."/>
            <person name="Zhao L."/>
            <person name="Hu C.X."/>
            <person name="Zhou Y.K."/>
            <person name="Han B.P."/>
            <person name="Song L.R."/>
            <person name="Shu W.S."/>
        </authorList>
    </citation>
    <scope>NUCLEOTIDE SEQUENCE [LARGE SCALE GENOMIC DNA]</scope>
    <source>
        <strain evidence="4 5">FACHB-1050</strain>
    </source>
</reference>
<dbReference type="SMART" id="SM01007">
    <property type="entry name" value="Aldolase_II"/>
    <property type="match status" value="1"/>
</dbReference>
<protein>
    <submittedName>
        <fullName evidence="4">Bifunctional aldolase/short-chain dehydrogenase</fullName>
    </submittedName>
</protein>
<proteinExistence type="inferred from homology"/>
<dbReference type="Pfam" id="PF00106">
    <property type="entry name" value="adh_short"/>
    <property type="match status" value="1"/>
</dbReference>
<accession>A0ABR8CGH7</accession>
<evidence type="ECO:0000313" key="4">
    <source>
        <dbReference type="EMBL" id="MBD2318797.1"/>
    </source>
</evidence>
<dbReference type="RefSeq" id="WP_190580121.1">
    <property type="nucleotide sequence ID" value="NZ_CAWPQU010000029.1"/>
</dbReference>
<evidence type="ECO:0000259" key="3">
    <source>
        <dbReference type="SMART" id="SM01007"/>
    </source>
</evidence>
<dbReference type="Proteomes" id="UP000618445">
    <property type="component" value="Unassembled WGS sequence"/>
</dbReference>
<dbReference type="InterPro" id="IPR002347">
    <property type="entry name" value="SDR_fam"/>
</dbReference>
<dbReference type="PANTHER" id="PTHR24321">
    <property type="entry name" value="DEHYDROGENASES, SHORT CHAIN"/>
    <property type="match status" value="1"/>
</dbReference>
<comment type="caution">
    <text evidence="4">The sequence shown here is derived from an EMBL/GenBank/DDBJ whole genome shotgun (WGS) entry which is preliminary data.</text>
</comment>
<dbReference type="InterPro" id="IPR036409">
    <property type="entry name" value="Aldolase_II/adducin_N_sf"/>
</dbReference>
<dbReference type="Pfam" id="PF00596">
    <property type="entry name" value="Aldolase_II"/>
    <property type="match status" value="1"/>
</dbReference>
<dbReference type="PRINTS" id="PR00081">
    <property type="entry name" value="GDHRDH"/>
</dbReference>
<organism evidence="4 5">
    <name type="scientific">Phormidium tenue FACHB-1050</name>
    <dbReference type="NCBI Taxonomy" id="2692857"/>
    <lineage>
        <taxon>Bacteria</taxon>
        <taxon>Bacillati</taxon>
        <taxon>Cyanobacteriota</taxon>
        <taxon>Cyanophyceae</taxon>
        <taxon>Oscillatoriophycideae</taxon>
        <taxon>Oscillatoriales</taxon>
        <taxon>Oscillatoriaceae</taxon>
        <taxon>Phormidium</taxon>
    </lineage>
</organism>
<comment type="similarity">
    <text evidence="1">Belongs to the short-chain dehydrogenases/reductases (SDR) family.</text>
</comment>
<name>A0ABR8CGH7_9CYAN</name>
<dbReference type="InterPro" id="IPR020904">
    <property type="entry name" value="Sc_DH/Rdtase_CS"/>
</dbReference>
<dbReference type="PRINTS" id="PR00080">
    <property type="entry name" value="SDRFAMILY"/>
</dbReference>
<dbReference type="Gene3D" id="3.40.50.720">
    <property type="entry name" value="NAD(P)-binding Rossmann-like Domain"/>
    <property type="match status" value="1"/>
</dbReference>
<dbReference type="PROSITE" id="PS00061">
    <property type="entry name" value="ADH_SHORT"/>
    <property type="match status" value="1"/>
</dbReference>
<dbReference type="Gene3D" id="3.40.225.10">
    <property type="entry name" value="Class II aldolase/adducin N-terminal domain"/>
    <property type="match status" value="1"/>
</dbReference>
<dbReference type="SUPFAM" id="SSF53639">
    <property type="entry name" value="AraD/HMP-PK domain-like"/>
    <property type="match status" value="1"/>
</dbReference>
<dbReference type="InterPro" id="IPR001303">
    <property type="entry name" value="Aldolase_II/adducin_N"/>
</dbReference>
<dbReference type="InterPro" id="IPR036291">
    <property type="entry name" value="NAD(P)-bd_dom_sf"/>
</dbReference>